<organism evidence="2 3">
    <name type="scientific">Plasmodium reichenowi</name>
    <dbReference type="NCBI Taxonomy" id="5854"/>
    <lineage>
        <taxon>Eukaryota</taxon>
        <taxon>Sar</taxon>
        <taxon>Alveolata</taxon>
        <taxon>Apicomplexa</taxon>
        <taxon>Aconoidasida</taxon>
        <taxon>Haemosporida</taxon>
        <taxon>Plasmodiidae</taxon>
        <taxon>Plasmodium</taxon>
        <taxon>Plasmodium (Laverania)</taxon>
    </lineage>
</organism>
<dbReference type="GO" id="GO:0019674">
    <property type="term" value="P:NAD+ metabolic process"/>
    <property type="evidence" value="ECO:0007669"/>
    <property type="project" value="InterPro"/>
</dbReference>
<dbReference type="SUPFAM" id="SSF111331">
    <property type="entry name" value="NAD kinase/diacylglycerol kinase-like"/>
    <property type="match status" value="1"/>
</dbReference>
<dbReference type="InterPro" id="IPR017437">
    <property type="entry name" value="ATP-NAD_kinase_PpnK-typ_C"/>
</dbReference>
<reference evidence="2" key="2">
    <citation type="submission" date="2014-05" db="EMBL/GenBank/DDBJ databases">
        <title>The genome sequences of chimpanzee malaria parasites reveal the path to human adaptation.</title>
        <authorList>
            <person name="Otto T.D."/>
            <person name="Rayner J.C."/>
            <person name="Boehme U."/>
            <person name="Pain A."/>
            <person name="Spottiswoode N."/>
            <person name="Sanders M."/>
            <person name="Quail M."/>
            <person name="Ollomo B."/>
            <person name="Renaud F."/>
            <person name="Thomas A.W."/>
            <person name="Prugnolle F."/>
            <person name="Conway D.J."/>
            <person name="Newbold C."/>
            <person name="Berriman M."/>
        </authorList>
    </citation>
    <scope>NUCLEOTIDE SEQUENCE [LARGE SCALE GENOMIC DNA]</scope>
    <source>
        <strain evidence="2">CDC</strain>
    </source>
</reference>
<reference evidence="2" key="1">
    <citation type="submission" date="2014-01" db="EMBL/GenBank/DDBJ databases">
        <authorList>
            <person name="Aslett M."/>
        </authorList>
    </citation>
    <scope>NUCLEOTIDE SEQUENCE</scope>
    <source>
        <strain evidence="2">CDC</strain>
    </source>
</reference>
<dbReference type="PANTHER" id="PTHR13158:SF5">
    <property type="entry name" value="NAD KINASE 2, MITOCHONDRIAL"/>
    <property type="match status" value="1"/>
</dbReference>
<name>A0A060RRZ9_PLARE</name>
<dbReference type="AlphaFoldDB" id="A0A060RRZ9"/>
<dbReference type="PANTHER" id="PTHR13158">
    <property type="match status" value="1"/>
</dbReference>
<dbReference type="InterPro" id="IPR016064">
    <property type="entry name" value="NAD/diacylglycerol_kinase_sf"/>
</dbReference>
<evidence type="ECO:0000313" key="3">
    <source>
        <dbReference type="Proteomes" id="UP000027581"/>
    </source>
</evidence>
<dbReference type="GO" id="GO:0005739">
    <property type="term" value="C:mitochondrion"/>
    <property type="evidence" value="ECO:0007669"/>
    <property type="project" value="TreeGrafter"/>
</dbReference>
<dbReference type="VEuPathDB" id="PlasmoDB:PRCDC_0911300"/>
<dbReference type="EMBL" id="HG810770">
    <property type="protein sequence ID" value="CDO64193.1"/>
    <property type="molecule type" value="Genomic_DNA"/>
</dbReference>
<keyword evidence="3" id="KW-1185">Reference proteome</keyword>
<evidence type="ECO:0000313" key="2">
    <source>
        <dbReference type="EMBL" id="CDO64193.1"/>
    </source>
</evidence>
<dbReference type="VEuPathDB" id="PlasmoDB:PRG01_0920700"/>
<feature type="region of interest" description="Disordered" evidence="1">
    <location>
        <begin position="313"/>
        <end position="340"/>
    </location>
</feature>
<sequence>MPFYINKNINLFNVYKLFHNKKKKSWMIMIPPIKDRNNYNRNVSWSPEKKCTNQIKKEIIHDENKIDHNNNMDDISYKNSNNENVPNHNITHFNNNIICNHSSTKNYKRILLIEKYTKYDNLKKLGYRGDGTYLESAHIIANKYSIDKNARRENKRIELVGINSDPRGSEGKLCLDYFIENNENDMDCSYESFEEFEKLYNKRSKKKHFIFTDVNNFIDYLKKNGDKKNKIDMKTVLDINRCMDTDPCDDISSCENIDNKEISSQVELCSFRKINTIEDIVRNNSLSYNGLEDEEDNCKNGYDKDVDVYNKTKDMDQHNNNISSSSRSSSRSSCSSIDNNKIKNMEDHGILSYNTYIKNKDNLIISIKEYINNTLRNFFEYNKHQKVYRKYITVVIKKSNEGEIRTYKSINEVYIYEAIKNNICTYINIDNKVVKKLKSTALLITSGTGSTAWAYNINKIDKKKMKYIIDEYINIQNDTIKQNIKNINLDLFSEYINNSICFNPNSIYMKCIVKEPVENSVYDSTDHIYNCRYIDIKTCTNNTIVYIDGIYNIKIQPNDSIILHIKDDDHIVTYK</sequence>
<dbReference type="GO" id="GO:0003951">
    <property type="term" value="F:NAD+ kinase activity"/>
    <property type="evidence" value="ECO:0007669"/>
    <property type="project" value="InterPro"/>
</dbReference>
<protein>
    <submittedName>
        <fullName evidence="2">Uncharacterized protein</fullName>
    </submittedName>
</protein>
<proteinExistence type="predicted"/>
<evidence type="ECO:0000256" key="1">
    <source>
        <dbReference type="SAM" id="MobiDB-lite"/>
    </source>
</evidence>
<dbReference type="PhylomeDB" id="A0A060RRZ9"/>
<dbReference type="Gene3D" id="2.60.200.30">
    <property type="entry name" value="Probable inorganic polyphosphate/atp-NAD kinase, domain 2"/>
    <property type="match status" value="1"/>
</dbReference>
<gene>
    <name evidence="2" type="ORF">PRCDC_0911300</name>
</gene>
<accession>A0A060RRZ9</accession>
<feature type="compositionally biased region" description="Low complexity" evidence="1">
    <location>
        <begin position="323"/>
        <end position="336"/>
    </location>
</feature>
<dbReference type="Proteomes" id="UP000027581">
    <property type="component" value="Unassembled WGS sequence"/>
</dbReference>